<keyword evidence="3" id="KW-1185">Reference proteome</keyword>
<proteinExistence type="predicted"/>
<organism evidence="2 3">
    <name type="scientific">Candidatus Nitrosoglobus terrae</name>
    <dbReference type="NCBI Taxonomy" id="1630141"/>
    <lineage>
        <taxon>Bacteria</taxon>
        <taxon>Pseudomonadati</taxon>
        <taxon>Pseudomonadota</taxon>
        <taxon>Gammaproteobacteria</taxon>
        <taxon>Chromatiales</taxon>
        <taxon>Chromatiaceae</taxon>
        <taxon>Candidatus Nitrosoglobus</taxon>
    </lineage>
</organism>
<dbReference type="InterPro" id="IPR021302">
    <property type="entry name" value="DUF2780_VcgC/VcgE"/>
</dbReference>
<accession>A0A1Q2SMY3</accession>
<evidence type="ECO:0000313" key="3">
    <source>
        <dbReference type="Proteomes" id="UP000243679"/>
    </source>
</evidence>
<gene>
    <name evidence="2" type="ORF">TAO_1089</name>
</gene>
<evidence type="ECO:0000313" key="2">
    <source>
        <dbReference type="EMBL" id="BAW80459.1"/>
    </source>
</evidence>
<dbReference type="OrthoDB" id="8546843at2"/>
<dbReference type="Proteomes" id="UP000243679">
    <property type="component" value="Chromosome"/>
</dbReference>
<feature type="chain" id="PRO_5012207934" evidence="1">
    <location>
        <begin position="24"/>
        <end position="173"/>
    </location>
</feature>
<protein>
    <submittedName>
        <fullName evidence="2">Hypothetical conserved protein</fullName>
    </submittedName>
</protein>
<dbReference type="EMBL" id="AP014836">
    <property type="protein sequence ID" value="BAW80459.1"/>
    <property type="molecule type" value="Genomic_DNA"/>
</dbReference>
<dbReference type="AlphaFoldDB" id="A0A1Q2SMY3"/>
<name>A0A1Q2SMY3_9GAMM</name>
<dbReference type="KEGG" id="ntt:TAO_1089"/>
<keyword evidence="1" id="KW-0732">Signal</keyword>
<dbReference type="RefSeq" id="WP_096527008.1">
    <property type="nucleotide sequence ID" value="NZ_AP014836.1"/>
</dbReference>
<sequence length="173" mass="17503">MKISCIRMIAFILALSFIENGNAAGSADSSLATAAEQAIKSAQGGNGLASILTSQLGVSQEQALGGAGALFKAAKENLDPQTFTALSQSVPGMSNLLGAAPQVSKSGAASELASMLGGASGDKLANMNSLVSSFKQLNLSPEMIKQYIPIVTDYVKTNGGQALANLLQSALVP</sequence>
<reference evidence="2 3" key="1">
    <citation type="journal article" date="2017" name="ISME J.">
        <title>An acid-tolerant ammonia-oxidizing ?-proteobacterium from soil.</title>
        <authorList>
            <person name="Hayatsu M."/>
            <person name="Tago K."/>
            <person name="Uchiyama I."/>
            <person name="Toyoda A."/>
            <person name="Wang Y."/>
            <person name="Shimomura Y."/>
            <person name="Okubo T."/>
            <person name="Kurisu F."/>
            <person name="Hirono Y."/>
            <person name="Nonaka K."/>
            <person name="Akiyama H."/>
            <person name="Itoh T."/>
            <person name="Takami H."/>
        </authorList>
    </citation>
    <scope>NUCLEOTIDE SEQUENCE [LARGE SCALE GENOMIC DNA]</scope>
    <source>
        <strain evidence="2 3">TAO100</strain>
    </source>
</reference>
<feature type="signal peptide" evidence="1">
    <location>
        <begin position="1"/>
        <end position="23"/>
    </location>
</feature>
<dbReference type="Pfam" id="PF11075">
    <property type="entry name" value="DUF2780"/>
    <property type="match status" value="1"/>
</dbReference>
<evidence type="ECO:0000256" key="1">
    <source>
        <dbReference type="SAM" id="SignalP"/>
    </source>
</evidence>